<accession>A0A017HPI3</accession>
<evidence type="ECO:0000313" key="2">
    <source>
        <dbReference type="EMBL" id="EYD76296.1"/>
    </source>
</evidence>
<comment type="caution">
    <text evidence="2">The sequence shown here is derived from an EMBL/GenBank/DDBJ whole genome shotgun (WGS) entry which is preliminary data.</text>
</comment>
<dbReference type="EMBL" id="AOSK01000052">
    <property type="protein sequence ID" value="EYD76296.1"/>
    <property type="molecule type" value="Genomic_DNA"/>
</dbReference>
<evidence type="ECO:0000256" key="1">
    <source>
        <dbReference type="SAM" id="MobiDB-lite"/>
    </source>
</evidence>
<dbReference type="AlphaFoldDB" id="A0A017HPI3"/>
<sequence length="47" mass="4878">MVTEALGTGRLSGSLRPLLRGLGRGAGPSGLCRMGEPSPPWARKSSR</sequence>
<feature type="compositionally biased region" description="Low complexity" evidence="1">
    <location>
        <begin position="1"/>
        <end position="21"/>
    </location>
</feature>
<reference evidence="2 3" key="1">
    <citation type="submission" date="2013-02" db="EMBL/GenBank/DDBJ databases">
        <authorList>
            <person name="Fiebig A."/>
            <person name="Goeker M."/>
            <person name="Klenk H.-P.P."/>
        </authorList>
    </citation>
    <scope>NUCLEOTIDE SEQUENCE [LARGE SCALE GENOMIC DNA]</scope>
    <source>
        <strain evidence="2 3">DSM 19309</strain>
    </source>
</reference>
<gene>
    <name evidence="2" type="ORF">Rumeso_02106</name>
</gene>
<proteinExistence type="predicted"/>
<feature type="region of interest" description="Disordered" evidence="1">
    <location>
        <begin position="1"/>
        <end position="47"/>
    </location>
</feature>
<organism evidence="2 3">
    <name type="scientific">Rubellimicrobium mesophilum DSM 19309</name>
    <dbReference type="NCBI Taxonomy" id="442562"/>
    <lineage>
        <taxon>Bacteria</taxon>
        <taxon>Pseudomonadati</taxon>
        <taxon>Pseudomonadota</taxon>
        <taxon>Alphaproteobacteria</taxon>
        <taxon>Rhodobacterales</taxon>
        <taxon>Roseobacteraceae</taxon>
        <taxon>Rubellimicrobium</taxon>
    </lineage>
</organism>
<dbReference type="Proteomes" id="UP000019666">
    <property type="component" value="Unassembled WGS sequence"/>
</dbReference>
<dbReference type="HOGENOM" id="CLU_3172796_0_0_5"/>
<name>A0A017HPI3_9RHOB</name>
<evidence type="ECO:0000313" key="3">
    <source>
        <dbReference type="Proteomes" id="UP000019666"/>
    </source>
</evidence>
<keyword evidence="3" id="KW-1185">Reference proteome</keyword>
<protein>
    <submittedName>
        <fullName evidence="2">Uncharacterized protein</fullName>
    </submittedName>
</protein>
<dbReference type="STRING" id="442562.Rumeso_02106"/>